<comment type="caution">
    <text evidence="1">The sequence shown here is derived from an EMBL/GenBank/DDBJ whole genome shotgun (WGS) entry which is preliminary data.</text>
</comment>
<dbReference type="OrthoDB" id="4583599at2759"/>
<name>A0A9P8VZ90_9HYPO</name>
<keyword evidence="2" id="KW-1185">Reference proteome</keyword>
<evidence type="ECO:0000313" key="2">
    <source>
        <dbReference type="Proteomes" id="UP000777438"/>
    </source>
</evidence>
<reference evidence="1 2" key="1">
    <citation type="journal article" date="2021" name="Nat. Commun.">
        <title>Genetic determinants of endophytism in the Arabidopsis root mycobiome.</title>
        <authorList>
            <person name="Mesny F."/>
            <person name="Miyauchi S."/>
            <person name="Thiergart T."/>
            <person name="Pickel B."/>
            <person name="Atanasova L."/>
            <person name="Karlsson M."/>
            <person name="Huettel B."/>
            <person name="Barry K.W."/>
            <person name="Haridas S."/>
            <person name="Chen C."/>
            <person name="Bauer D."/>
            <person name="Andreopoulos W."/>
            <person name="Pangilinan J."/>
            <person name="LaButti K."/>
            <person name="Riley R."/>
            <person name="Lipzen A."/>
            <person name="Clum A."/>
            <person name="Drula E."/>
            <person name="Henrissat B."/>
            <person name="Kohler A."/>
            <person name="Grigoriev I.V."/>
            <person name="Martin F.M."/>
            <person name="Hacquard S."/>
        </authorList>
    </citation>
    <scope>NUCLEOTIDE SEQUENCE [LARGE SCALE GENOMIC DNA]</scope>
    <source>
        <strain evidence="1 2">MPI-CAGE-CH-0241</strain>
    </source>
</reference>
<evidence type="ECO:0000313" key="1">
    <source>
        <dbReference type="EMBL" id="KAH6884528.1"/>
    </source>
</evidence>
<dbReference type="AlphaFoldDB" id="A0A9P8VZ90"/>
<dbReference type="EMBL" id="JAGPYM010000020">
    <property type="protein sequence ID" value="KAH6884528.1"/>
    <property type="molecule type" value="Genomic_DNA"/>
</dbReference>
<gene>
    <name evidence="1" type="ORF">B0T10DRAFT_564559</name>
</gene>
<sequence length="454" mass="51716">MERNFRLLPNLSREIPPDEPVTNPNVRIRRARGLLVALLHVERVGREASLIQSSQSDIQNPADLTCTRLFWEAVGDVRGSFGDVWGFLKMWAASNDRPEINQLLDAYEDVEGLFELGLATFQTAQSGPVPRDFDSIFALSVLSYATSRYLIKQNRLEKTELLNGCGMWKGALPYSWQRDLFETLWAALWTNLVYSCSNTTKSGLPATSTILDDERDELIRLLSGGYGPRRSHRSELNTFESSFRVLDVSNTADRIDGQFAHQRLQSVSPGSSIDRTFTPDSDVDQPYPRHLSMYTPPRRPSDEHLWATSLFQNINAYLGFHRGMADELAAPAPQARGWLDREWRQRSISRMILNFMRPLAARWSRRPPGLDPQSECDAVIAVATMLMDRNCFESIDKAAEYMLHIVKVVVHEESSLYRTFARVMHEEVTSYKNTLFAMRRSAQRPHTQGPASSR</sequence>
<dbReference type="Proteomes" id="UP000777438">
    <property type="component" value="Unassembled WGS sequence"/>
</dbReference>
<protein>
    <submittedName>
        <fullName evidence="1">Uncharacterized protein</fullName>
    </submittedName>
</protein>
<organism evidence="1 2">
    <name type="scientific">Thelonectria olida</name>
    <dbReference type="NCBI Taxonomy" id="1576542"/>
    <lineage>
        <taxon>Eukaryota</taxon>
        <taxon>Fungi</taxon>
        <taxon>Dikarya</taxon>
        <taxon>Ascomycota</taxon>
        <taxon>Pezizomycotina</taxon>
        <taxon>Sordariomycetes</taxon>
        <taxon>Hypocreomycetidae</taxon>
        <taxon>Hypocreales</taxon>
        <taxon>Nectriaceae</taxon>
        <taxon>Thelonectria</taxon>
    </lineage>
</organism>
<accession>A0A9P8VZ90</accession>
<proteinExistence type="predicted"/>